<feature type="compositionally biased region" description="Polar residues" evidence="1">
    <location>
        <begin position="34"/>
        <end position="52"/>
    </location>
</feature>
<keyword evidence="2" id="KW-0472">Membrane</keyword>
<accession>A0A4S3M3Z7</accession>
<dbReference type="AlphaFoldDB" id="A0A4S3M3Z7"/>
<feature type="domain" description="DUF306" evidence="3">
    <location>
        <begin position="59"/>
        <end position="168"/>
    </location>
</feature>
<sequence>MKNAKRIRLNIPYIMIWALIVMAGCGPVNEKNKSANQGNDSITGTEESMSSGKTVTEAADLTDGQWILIKLGGEAINPEEGQKPAYLVFDEENSRFGGNNSCNDIGGNYSLKEGNRITFSQIISTQMACMPNEIELPFMEVLDKVDNYTINGDTLSLNKARMAPLAVFVLGKKE</sequence>
<feature type="transmembrane region" description="Helical" evidence="2">
    <location>
        <begin position="12"/>
        <end position="29"/>
    </location>
</feature>
<dbReference type="Proteomes" id="UP000305939">
    <property type="component" value="Unassembled WGS sequence"/>
</dbReference>
<evidence type="ECO:0000259" key="3">
    <source>
        <dbReference type="Pfam" id="PF03724"/>
    </source>
</evidence>
<dbReference type="OrthoDB" id="880459at2"/>
<protein>
    <submittedName>
        <fullName evidence="4">META domain-containing protein</fullName>
    </submittedName>
</protein>
<dbReference type="Pfam" id="PF03724">
    <property type="entry name" value="META"/>
    <property type="match status" value="1"/>
</dbReference>
<evidence type="ECO:0000313" key="5">
    <source>
        <dbReference type="Proteomes" id="UP000305939"/>
    </source>
</evidence>
<evidence type="ECO:0000313" key="4">
    <source>
        <dbReference type="EMBL" id="THD69600.1"/>
    </source>
</evidence>
<dbReference type="InterPro" id="IPR038670">
    <property type="entry name" value="HslJ-like_sf"/>
</dbReference>
<dbReference type="InterPro" id="IPR005184">
    <property type="entry name" value="DUF306_Meta_HslJ"/>
</dbReference>
<comment type="caution">
    <text evidence="4">The sequence shown here is derived from an EMBL/GenBank/DDBJ whole genome shotgun (WGS) entry which is preliminary data.</text>
</comment>
<reference evidence="4 5" key="1">
    <citation type="submission" date="2019-04" db="EMBL/GenBank/DDBJ databases">
        <title>Draft genome sequence of Robertkochia marina CC-AMO-30D.</title>
        <authorList>
            <person name="Hameed A."/>
            <person name="Lin S.-Y."/>
            <person name="Shahina M."/>
            <person name="Lai W.-A."/>
            <person name="Young C.-C."/>
        </authorList>
    </citation>
    <scope>NUCLEOTIDE SEQUENCE [LARGE SCALE GENOMIC DNA]</scope>
    <source>
        <strain evidence="4 5">CC-AMO-30D</strain>
    </source>
</reference>
<keyword evidence="2" id="KW-0812">Transmembrane</keyword>
<keyword evidence="2" id="KW-1133">Transmembrane helix</keyword>
<dbReference type="PANTHER" id="PTHR35535">
    <property type="entry name" value="HEAT SHOCK PROTEIN HSLJ"/>
    <property type="match status" value="1"/>
</dbReference>
<dbReference type="EMBL" id="SSMC01000001">
    <property type="protein sequence ID" value="THD69600.1"/>
    <property type="molecule type" value="Genomic_DNA"/>
</dbReference>
<keyword evidence="5" id="KW-1185">Reference proteome</keyword>
<dbReference type="RefSeq" id="WP_136335090.1">
    <property type="nucleotide sequence ID" value="NZ_QXMP01000001.1"/>
</dbReference>
<dbReference type="PROSITE" id="PS51257">
    <property type="entry name" value="PROKAR_LIPOPROTEIN"/>
    <property type="match status" value="1"/>
</dbReference>
<proteinExistence type="predicted"/>
<dbReference type="PANTHER" id="PTHR35535:SF1">
    <property type="entry name" value="HEAT SHOCK PROTEIN HSLJ"/>
    <property type="match status" value="1"/>
</dbReference>
<feature type="region of interest" description="Disordered" evidence="1">
    <location>
        <begin position="32"/>
        <end position="52"/>
    </location>
</feature>
<evidence type="ECO:0000256" key="2">
    <source>
        <dbReference type="SAM" id="Phobius"/>
    </source>
</evidence>
<evidence type="ECO:0000256" key="1">
    <source>
        <dbReference type="SAM" id="MobiDB-lite"/>
    </source>
</evidence>
<organism evidence="4 5">
    <name type="scientific">Robertkochia marina</name>
    <dbReference type="NCBI Taxonomy" id="1227945"/>
    <lineage>
        <taxon>Bacteria</taxon>
        <taxon>Pseudomonadati</taxon>
        <taxon>Bacteroidota</taxon>
        <taxon>Flavobacteriia</taxon>
        <taxon>Flavobacteriales</taxon>
        <taxon>Flavobacteriaceae</taxon>
        <taxon>Robertkochia</taxon>
    </lineage>
</organism>
<gene>
    <name evidence="4" type="ORF">E7Z59_04540</name>
</gene>
<dbReference type="Gene3D" id="2.40.128.270">
    <property type="match status" value="1"/>
</dbReference>
<dbReference type="InterPro" id="IPR053147">
    <property type="entry name" value="Hsp_HslJ-like"/>
</dbReference>
<name>A0A4S3M3Z7_9FLAO</name>